<feature type="domain" description="ABC transporter" evidence="6">
    <location>
        <begin position="164"/>
        <end position="394"/>
    </location>
</feature>
<evidence type="ECO:0000256" key="4">
    <source>
        <dbReference type="ARBA" id="ARBA00022840"/>
    </source>
</evidence>
<dbReference type="InterPro" id="IPR003439">
    <property type="entry name" value="ABC_transporter-like_ATP-bd"/>
</dbReference>
<dbReference type="PANTHER" id="PTHR43335:SF3">
    <property type="entry name" value="ABC TRANSPORTER"/>
    <property type="match status" value="1"/>
</dbReference>
<dbReference type="GO" id="GO:0005524">
    <property type="term" value="F:ATP binding"/>
    <property type="evidence" value="ECO:0007669"/>
    <property type="project" value="UniProtKB-KW"/>
</dbReference>
<name>A0ABS1B8M6_9MICO</name>
<sequence>MVRSRGDIATTPHHQPVRDTDRPHRLPQRRRRTTTAHHPPPARQPTGPPLPPGASAGPPSRFLPSSSPARALRIRRIPVTAVSPPAWIEGVSTSLPSFEPPTGDSPPPTDDPVRQPPVSGTIPSGPDGAVPSAHDRSRPPYPQHPAAPRSPQQPGDASAIPPAIIAAGVSRSFGAVHAVRGLSFTAQAGSVTALVGPNGCGKSTLMLMLAALLAPDAGHIRIGGVDPAQNPTAVKAMVGWMPDQFGAWDSLRVREVLEVIGSSYFLPREVARGRIERLLDELDLRSLAEQRAHVLSRGQKQRLGLARALIHEPRVLILDEPASGLDPAARRRLRDVLRSRAEAGVCVLISSHILSELEEMADSVVLMDRGEVVDSSSLRDLAHRPRTWRIEGLSAGALRAALTALNVHGTEVREGERTTSGHAEALMALPDEATAARLLRDLVAQDAQVVGFSPTTGRLEAAYLRTDAARREGSL</sequence>
<dbReference type="InterPro" id="IPR027417">
    <property type="entry name" value="P-loop_NTPase"/>
</dbReference>
<accession>A0ABS1B8M6</accession>
<dbReference type="SUPFAM" id="SSF52540">
    <property type="entry name" value="P-loop containing nucleoside triphosphate hydrolases"/>
    <property type="match status" value="1"/>
</dbReference>
<keyword evidence="2" id="KW-0813">Transport</keyword>
<gene>
    <name evidence="7" type="ORF">I8D64_06100</name>
</gene>
<evidence type="ECO:0000256" key="2">
    <source>
        <dbReference type="ARBA" id="ARBA00022448"/>
    </source>
</evidence>
<evidence type="ECO:0000313" key="7">
    <source>
        <dbReference type="EMBL" id="MBK0330974.1"/>
    </source>
</evidence>
<comment type="caution">
    <text evidence="7">The sequence shown here is derived from an EMBL/GenBank/DDBJ whole genome shotgun (WGS) entry which is preliminary data.</text>
</comment>
<protein>
    <submittedName>
        <fullName evidence="7">ATP-binding cassette domain-containing protein</fullName>
    </submittedName>
</protein>
<evidence type="ECO:0000256" key="1">
    <source>
        <dbReference type="ARBA" id="ARBA00005417"/>
    </source>
</evidence>
<reference evidence="7 8" key="1">
    <citation type="submission" date="2020-12" db="EMBL/GenBank/DDBJ databases">
        <title>Brachybacterium sp. MASK1Z-5, whole genome shotgun sequence.</title>
        <authorList>
            <person name="Tuo L."/>
        </authorList>
    </citation>
    <scope>NUCLEOTIDE SEQUENCE [LARGE SCALE GENOMIC DNA]</scope>
    <source>
        <strain evidence="7 8">MASK1Z-5</strain>
    </source>
</reference>
<evidence type="ECO:0000313" key="8">
    <source>
        <dbReference type="Proteomes" id="UP000612352"/>
    </source>
</evidence>
<feature type="compositionally biased region" description="Pro residues" evidence="5">
    <location>
        <begin position="38"/>
        <end position="52"/>
    </location>
</feature>
<keyword evidence="8" id="KW-1185">Reference proteome</keyword>
<dbReference type="Pfam" id="PF00005">
    <property type="entry name" value="ABC_tran"/>
    <property type="match status" value="1"/>
</dbReference>
<dbReference type="InterPro" id="IPR003593">
    <property type="entry name" value="AAA+_ATPase"/>
</dbReference>
<dbReference type="Gene3D" id="3.40.50.300">
    <property type="entry name" value="P-loop containing nucleotide triphosphate hydrolases"/>
    <property type="match status" value="1"/>
</dbReference>
<feature type="region of interest" description="Disordered" evidence="5">
    <location>
        <begin position="1"/>
        <end position="66"/>
    </location>
</feature>
<evidence type="ECO:0000256" key="5">
    <source>
        <dbReference type="SAM" id="MobiDB-lite"/>
    </source>
</evidence>
<organism evidence="7 8">
    <name type="scientific">Brachybacterium halotolerans</name>
    <dbReference type="NCBI Taxonomy" id="2795215"/>
    <lineage>
        <taxon>Bacteria</taxon>
        <taxon>Bacillati</taxon>
        <taxon>Actinomycetota</taxon>
        <taxon>Actinomycetes</taxon>
        <taxon>Micrococcales</taxon>
        <taxon>Dermabacteraceae</taxon>
        <taxon>Brachybacterium</taxon>
    </lineage>
</organism>
<keyword evidence="3" id="KW-0547">Nucleotide-binding</keyword>
<dbReference type="Proteomes" id="UP000612352">
    <property type="component" value="Unassembled WGS sequence"/>
</dbReference>
<comment type="similarity">
    <text evidence="1">Belongs to the ABC transporter superfamily.</text>
</comment>
<dbReference type="SMART" id="SM00382">
    <property type="entry name" value="AAA"/>
    <property type="match status" value="1"/>
</dbReference>
<dbReference type="PANTHER" id="PTHR43335">
    <property type="entry name" value="ABC TRANSPORTER, ATP-BINDING PROTEIN"/>
    <property type="match status" value="1"/>
</dbReference>
<evidence type="ECO:0000256" key="3">
    <source>
        <dbReference type="ARBA" id="ARBA00022741"/>
    </source>
</evidence>
<feature type="compositionally biased region" description="Basic residues" evidence="5">
    <location>
        <begin position="25"/>
        <end position="35"/>
    </location>
</feature>
<dbReference type="EMBL" id="JAEDAJ010000002">
    <property type="protein sequence ID" value="MBK0330974.1"/>
    <property type="molecule type" value="Genomic_DNA"/>
</dbReference>
<evidence type="ECO:0000259" key="6">
    <source>
        <dbReference type="PROSITE" id="PS50893"/>
    </source>
</evidence>
<feature type="region of interest" description="Disordered" evidence="5">
    <location>
        <begin position="90"/>
        <end position="159"/>
    </location>
</feature>
<keyword evidence="4 7" id="KW-0067">ATP-binding</keyword>
<dbReference type="CDD" id="cd03230">
    <property type="entry name" value="ABC_DR_subfamily_A"/>
    <property type="match status" value="1"/>
</dbReference>
<dbReference type="PROSITE" id="PS50893">
    <property type="entry name" value="ABC_TRANSPORTER_2"/>
    <property type="match status" value="1"/>
</dbReference>
<proteinExistence type="inferred from homology"/>